<dbReference type="CDD" id="cd16936">
    <property type="entry name" value="HATPase_RsbW-like"/>
    <property type="match status" value="1"/>
</dbReference>
<keyword evidence="1" id="KW-0723">Serine/threonine-protein kinase</keyword>
<proteinExistence type="predicted"/>
<evidence type="ECO:0000313" key="3">
    <source>
        <dbReference type="EMBL" id="CAH1001006.1"/>
    </source>
</evidence>
<dbReference type="InterPro" id="IPR036890">
    <property type="entry name" value="HATPase_C_sf"/>
</dbReference>
<reference evidence="3" key="1">
    <citation type="submission" date="2021-12" db="EMBL/GenBank/DDBJ databases">
        <authorList>
            <person name="Rodrigo-Torres L."/>
            <person name="Arahal R. D."/>
            <person name="Lucena T."/>
        </authorList>
    </citation>
    <scope>NUCLEOTIDE SEQUENCE</scope>
    <source>
        <strain evidence="3">CECT 8419</strain>
    </source>
</reference>
<protein>
    <submittedName>
        <fullName evidence="3">Serine-protein kinase RsbW</fullName>
        <ecNumber evidence="3">2.7.11.1</ecNumber>
    </submittedName>
</protein>
<dbReference type="Pfam" id="PF13581">
    <property type="entry name" value="HATPase_c_2"/>
    <property type="match status" value="1"/>
</dbReference>
<dbReference type="GO" id="GO:0004674">
    <property type="term" value="F:protein serine/threonine kinase activity"/>
    <property type="evidence" value="ECO:0007669"/>
    <property type="project" value="UniProtKB-EC"/>
</dbReference>
<comment type="caution">
    <text evidence="3">The sequence shown here is derived from an EMBL/GenBank/DDBJ whole genome shotgun (WGS) entry which is preliminary data.</text>
</comment>
<dbReference type="PANTHER" id="PTHR35526">
    <property type="entry name" value="ANTI-SIGMA-F FACTOR RSBW-RELATED"/>
    <property type="match status" value="1"/>
</dbReference>
<evidence type="ECO:0000256" key="1">
    <source>
        <dbReference type="ARBA" id="ARBA00022527"/>
    </source>
</evidence>
<feature type="domain" description="Histidine kinase/HSP90-like ATPase" evidence="2">
    <location>
        <begin position="5"/>
        <end position="126"/>
    </location>
</feature>
<dbReference type="PANTHER" id="PTHR35526:SF3">
    <property type="entry name" value="ANTI-SIGMA-F FACTOR RSBW"/>
    <property type="match status" value="1"/>
</dbReference>
<evidence type="ECO:0000259" key="2">
    <source>
        <dbReference type="Pfam" id="PF13581"/>
    </source>
</evidence>
<name>A0ABN8F806_9BACT</name>
<keyword evidence="4" id="KW-1185">Reference proteome</keyword>
<organism evidence="3 4">
    <name type="scientific">Neolewinella maritima</name>
    <dbReference type="NCBI Taxonomy" id="1383882"/>
    <lineage>
        <taxon>Bacteria</taxon>
        <taxon>Pseudomonadati</taxon>
        <taxon>Bacteroidota</taxon>
        <taxon>Saprospiria</taxon>
        <taxon>Saprospirales</taxon>
        <taxon>Lewinellaceae</taxon>
        <taxon>Neolewinella</taxon>
    </lineage>
</organism>
<evidence type="ECO:0000313" key="4">
    <source>
        <dbReference type="Proteomes" id="UP000837803"/>
    </source>
</evidence>
<dbReference type="EMBL" id="CAKLPZ010000002">
    <property type="protein sequence ID" value="CAH1001006.1"/>
    <property type="molecule type" value="Genomic_DNA"/>
</dbReference>
<sequence>MLTLASDPTNIVQVEQLVHQLASRYQLNQEKHDSLLISLTEAVNNAIIHGNKQDRSKTVCIRYAQVTDGLAVRVSDQGCGFNYDSLPDPTSPERICECGGRGVFLMHQLCDGMRYTNGGSTVEMQFRL</sequence>
<dbReference type="InterPro" id="IPR050267">
    <property type="entry name" value="Anti-sigma-factor_SerPK"/>
</dbReference>
<accession>A0ABN8F806</accession>
<dbReference type="SUPFAM" id="SSF55874">
    <property type="entry name" value="ATPase domain of HSP90 chaperone/DNA topoisomerase II/histidine kinase"/>
    <property type="match status" value="1"/>
</dbReference>
<dbReference type="RefSeq" id="WP_238750943.1">
    <property type="nucleotide sequence ID" value="NZ_CAKLPZ010000002.1"/>
</dbReference>
<gene>
    <name evidence="3" type="primary">rsbW</name>
    <name evidence="3" type="ORF">LEM8419_01994</name>
</gene>
<dbReference type="InterPro" id="IPR003594">
    <property type="entry name" value="HATPase_dom"/>
</dbReference>
<dbReference type="Gene3D" id="3.30.565.10">
    <property type="entry name" value="Histidine kinase-like ATPase, C-terminal domain"/>
    <property type="match status" value="1"/>
</dbReference>
<dbReference type="EC" id="2.7.11.1" evidence="3"/>
<keyword evidence="3" id="KW-0808">Transferase</keyword>
<dbReference type="Proteomes" id="UP000837803">
    <property type="component" value="Unassembled WGS sequence"/>
</dbReference>
<keyword evidence="3" id="KW-0418">Kinase</keyword>